<accession>X1FLB2</accession>
<dbReference type="AlphaFoldDB" id="X1FLB2"/>
<evidence type="ECO:0000313" key="2">
    <source>
        <dbReference type="EMBL" id="GAH30159.1"/>
    </source>
</evidence>
<dbReference type="Gene3D" id="3.40.50.1010">
    <property type="entry name" value="5'-nuclease"/>
    <property type="match status" value="1"/>
</dbReference>
<protein>
    <recommendedName>
        <fullName evidence="1">PIN domain-containing protein</fullName>
    </recommendedName>
</protein>
<dbReference type="Pfam" id="PF13638">
    <property type="entry name" value="PIN_4"/>
    <property type="match status" value="1"/>
</dbReference>
<dbReference type="InterPro" id="IPR002716">
    <property type="entry name" value="PIN_dom"/>
</dbReference>
<reference evidence="2" key="1">
    <citation type="journal article" date="2014" name="Front. Microbiol.">
        <title>High frequency of phylogenetically diverse reductive dehalogenase-homologous genes in deep subseafloor sedimentary metagenomes.</title>
        <authorList>
            <person name="Kawai M."/>
            <person name="Futagami T."/>
            <person name="Toyoda A."/>
            <person name="Takaki Y."/>
            <person name="Nishi S."/>
            <person name="Hori S."/>
            <person name="Arai W."/>
            <person name="Tsubouchi T."/>
            <person name="Morono Y."/>
            <person name="Uchiyama I."/>
            <person name="Ito T."/>
            <person name="Fujiyama A."/>
            <person name="Inagaki F."/>
            <person name="Takami H."/>
        </authorList>
    </citation>
    <scope>NUCLEOTIDE SEQUENCE</scope>
    <source>
        <strain evidence="2">Expedition CK06-06</strain>
    </source>
</reference>
<dbReference type="InterPro" id="IPR029060">
    <property type="entry name" value="PIN-like_dom_sf"/>
</dbReference>
<proteinExistence type="predicted"/>
<organism evidence="2">
    <name type="scientific">marine sediment metagenome</name>
    <dbReference type="NCBI Taxonomy" id="412755"/>
    <lineage>
        <taxon>unclassified sequences</taxon>
        <taxon>metagenomes</taxon>
        <taxon>ecological metagenomes</taxon>
    </lineage>
</organism>
<comment type="caution">
    <text evidence="2">The sequence shown here is derived from an EMBL/GenBank/DDBJ whole genome shotgun (WGS) entry which is preliminary data.</text>
</comment>
<evidence type="ECO:0000259" key="1">
    <source>
        <dbReference type="Pfam" id="PF13638"/>
    </source>
</evidence>
<sequence>MAKYLFFDTNIFLHYQDVEKLKLEQQYGKGIVLVIPRVILGELNKHKDSHKSAKIQKRARSICKKIKAWDESGQVTDSIQFRFVIKTSDPKKYDLNPDFVDDRFLADILEFDAPQEDKILVAADMNMILTAKHLGIITKEIDENF</sequence>
<gene>
    <name evidence="2" type="ORF">S03H2_06122</name>
</gene>
<dbReference type="EMBL" id="BARU01002630">
    <property type="protein sequence ID" value="GAH30159.1"/>
    <property type="molecule type" value="Genomic_DNA"/>
</dbReference>
<dbReference type="SUPFAM" id="SSF88723">
    <property type="entry name" value="PIN domain-like"/>
    <property type="match status" value="1"/>
</dbReference>
<feature type="domain" description="PIN" evidence="1">
    <location>
        <begin position="7"/>
        <end position="140"/>
    </location>
</feature>
<feature type="non-terminal residue" evidence="2">
    <location>
        <position position="145"/>
    </location>
</feature>
<name>X1FLB2_9ZZZZ</name>